<feature type="domain" description="3-hydroxyacyl-CoA dehydrogenase C-terminal" evidence="11">
    <location>
        <begin position="501"/>
        <end position="600"/>
    </location>
</feature>
<evidence type="ECO:0000256" key="4">
    <source>
        <dbReference type="ARBA" id="ARBA00022963"/>
    </source>
</evidence>
<keyword evidence="8" id="KW-0456">Lyase</keyword>
<comment type="similarity">
    <text evidence="2">In the central section; belongs to the 3-hydroxyacyl-CoA dehydrogenase family.</text>
</comment>
<sequence>MKSIRLEKDGDNIVHLIMDNPNASANVMDRDFTNALQDTVEQLKREDYAGIILRSAKKTFFAGGDLKSIYAAQENEAEAFFASCESLKANLRWLETQGKPVVAAINGAALGGGWEIALSCHQRIALNAPSVKIGLPEVTLGLLPGGGGCVRMPRLLGIQSALPFLLEGRQVRVEQALKSGLIQQIASDTEELLTLARAFILANGHHRVLQPWDQPDFRMPGGDASDPENAQLLVIAPAMLEKKTKGCLPAPEAILATVVEGAQVDFETATRIESRYFVKLACGQVAKNMIGTFWFALNELKAGASLPQEARQVETTPIRKIGILGAGMMGSAIAYICANKGVEVVLKDISMEAALKGKAYAEKSLQKRLQRGKTDEARMQSVLSRIQATDSAADLGGCELVIEAVFEDRALKGKVTAEAEAQLGDRVVFASNTSTLPITGLAKASARPDNFIGMHFFSPADKMPLVEIICGGETSAWTLAQAFAFVLQIGKTPIVVNDSRGFFTSRVFGCFTNEGIGMLSEGVNPASIENAAALAGFPVGPLAVSDEVSLTLMEKIRQQTTSDLLREGKTIPTHPADGAIDEMLALGRPGRAAGGGFYSYPENGGKHLWPGLQKAFSPARQLPMADVKERLLFIMAIETLRCYEENILRSVRDANIGSIFGIGFPPWTGGALQYINQYGITAFIQRAQQLARAYGDRFSPPALLIQLGESQQILTDK</sequence>
<keyword evidence="4" id="KW-0442">Lipid degradation</keyword>
<dbReference type="PANTHER" id="PTHR43612:SF3">
    <property type="entry name" value="TRIFUNCTIONAL ENZYME SUBUNIT ALPHA, MITOCHONDRIAL"/>
    <property type="match status" value="1"/>
</dbReference>
<reference evidence="13 14" key="1">
    <citation type="submission" date="2022-05" db="EMBL/GenBank/DDBJ databases">
        <title>Microbulbifer sp. nov., isolated from sponge.</title>
        <authorList>
            <person name="Gao L."/>
        </authorList>
    </citation>
    <scope>NUCLEOTIDE SEQUENCE [LARGE SCALE GENOMIC DNA]</scope>
    <source>
        <strain evidence="13 14">MI-G</strain>
    </source>
</reference>
<dbReference type="Gene3D" id="1.10.1040.50">
    <property type="match status" value="1"/>
</dbReference>
<protein>
    <submittedName>
        <fullName evidence="13">3-hydroxyacyl-CoA dehydrogenase NAD-binding domain-containing protein</fullName>
    </submittedName>
</protein>
<dbReference type="InterPro" id="IPR029045">
    <property type="entry name" value="ClpP/crotonase-like_dom_sf"/>
</dbReference>
<organism evidence="13 14">
    <name type="scientific">Microbulbifer spongiae</name>
    <dbReference type="NCBI Taxonomy" id="2944933"/>
    <lineage>
        <taxon>Bacteria</taxon>
        <taxon>Pseudomonadati</taxon>
        <taxon>Pseudomonadota</taxon>
        <taxon>Gammaproteobacteria</taxon>
        <taxon>Cellvibrionales</taxon>
        <taxon>Microbulbiferaceae</taxon>
        <taxon>Microbulbifer</taxon>
    </lineage>
</organism>
<evidence type="ECO:0000256" key="6">
    <source>
        <dbReference type="ARBA" id="ARBA00023027"/>
    </source>
</evidence>
<comment type="catalytic activity">
    <reaction evidence="10">
        <text>a (3S)-3-hydroxyacyl-CoA + NAD(+) = a 3-oxoacyl-CoA + NADH + H(+)</text>
        <dbReference type="Rhea" id="RHEA:22432"/>
        <dbReference type="ChEBI" id="CHEBI:15378"/>
        <dbReference type="ChEBI" id="CHEBI:57318"/>
        <dbReference type="ChEBI" id="CHEBI:57540"/>
        <dbReference type="ChEBI" id="CHEBI:57945"/>
        <dbReference type="ChEBI" id="CHEBI:90726"/>
        <dbReference type="EC" id="1.1.1.35"/>
    </reaction>
</comment>
<dbReference type="InterPro" id="IPR001753">
    <property type="entry name" value="Enoyl-CoA_hydra/iso"/>
</dbReference>
<dbReference type="SUPFAM" id="SSF48179">
    <property type="entry name" value="6-phosphogluconate dehydrogenase C-terminal domain-like"/>
    <property type="match status" value="2"/>
</dbReference>
<dbReference type="CDD" id="cd06558">
    <property type="entry name" value="crotonase-like"/>
    <property type="match status" value="1"/>
</dbReference>
<dbReference type="InterPro" id="IPR050136">
    <property type="entry name" value="FA_oxidation_alpha_subunit"/>
</dbReference>
<dbReference type="InterPro" id="IPR006176">
    <property type="entry name" value="3-OHacyl-CoA_DH_NAD-bd"/>
</dbReference>
<dbReference type="SUPFAM" id="SSF52096">
    <property type="entry name" value="ClpP/crotonase"/>
    <property type="match status" value="1"/>
</dbReference>
<evidence type="ECO:0000256" key="8">
    <source>
        <dbReference type="ARBA" id="ARBA00023239"/>
    </source>
</evidence>
<evidence type="ECO:0000313" key="13">
    <source>
        <dbReference type="EMBL" id="WKD49565.1"/>
    </source>
</evidence>
<keyword evidence="3" id="KW-0276">Fatty acid metabolism</keyword>
<dbReference type="Pfam" id="PF00378">
    <property type="entry name" value="ECH_1"/>
    <property type="match status" value="1"/>
</dbReference>
<dbReference type="Pfam" id="PF02737">
    <property type="entry name" value="3HCDH_N"/>
    <property type="match status" value="1"/>
</dbReference>
<dbReference type="Pfam" id="PF00725">
    <property type="entry name" value="3HCDH"/>
    <property type="match status" value="1"/>
</dbReference>
<comment type="pathway">
    <text evidence="1">Lipid metabolism; fatty acid beta-oxidation.</text>
</comment>
<evidence type="ECO:0000256" key="7">
    <source>
        <dbReference type="ARBA" id="ARBA00023098"/>
    </source>
</evidence>
<accession>A0ABY9EDY4</accession>
<evidence type="ECO:0000256" key="2">
    <source>
        <dbReference type="ARBA" id="ARBA00007005"/>
    </source>
</evidence>
<keyword evidence="5" id="KW-0560">Oxidoreductase</keyword>
<evidence type="ECO:0000259" key="11">
    <source>
        <dbReference type="Pfam" id="PF00725"/>
    </source>
</evidence>
<dbReference type="PANTHER" id="PTHR43612">
    <property type="entry name" value="TRIFUNCTIONAL ENZYME SUBUNIT ALPHA"/>
    <property type="match status" value="1"/>
</dbReference>
<feature type="domain" description="3-hydroxyacyl-CoA dehydrogenase NAD binding" evidence="12">
    <location>
        <begin position="320"/>
        <end position="498"/>
    </location>
</feature>
<keyword evidence="9" id="KW-0511">Multifunctional enzyme</keyword>
<dbReference type="InterPro" id="IPR006108">
    <property type="entry name" value="3HC_DH_C"/>
</dbReference>
<evidence type="ECO:0000256" key="9">
    <source>
        <dbReference type="ARBA" id="ARBA00023268"/>
    </source>
</evidence>
<evidence type="ECO:0000259" key="12">
    <source>
        <dbReference type="Pfam" id="PF02737"/>
    </source>
</evidence>
<evidence type="ECO:0000256" key="10">
    <source>
        <dbReference type="ARBA" id="ARBA00049556"/>
    </source>
</evidence>
<evidence type="ECO:0000256" key="3">
    <source>
        <dbReference type="ARBA" id="ARBA00022832"/>
    </source>
</evidence>
<dbReference type="InterPro" id="IPR036291">
    <property type="entry name" value="NAD(P)-bd_dom_sf"/>
</dbReference>
<evidence type="ECO:0000256" key="1">
    <source>
        <dbReference type="ARBA" id="ARBA00005005"/>
    </source>
</evidence>
<name>A0ABY9EDY4_9GAMM</name>
<dbReference type="Gene3D" id="3.90.226.10">
    <property type="entry name" value="2-enoyl-CoA Hydratase, Chain A, domain 1"/>
    <property type="match status" value="1"/>
</dbReference>
<keyword evidence="14" id="KW-1185">Reference proteome</keyword>
<keyword evidence="6" id="KW-0520">NAD</keyword>
<dbReference type="EMBL" id="CP098023">
    <property type="protein sequence ID" value="WKD49565.1"/>
    <property type="molecule type" value="Genomic_DNA"/>
</dbReference>
<gene>
    <name evidence="13" type="ORF">M8T91_16985</name>
</gene>
<dbReference type="Gene3D" id="3.40.50.720">
    <property type="entry name" value="NAD(P)-binding Rossmann-like Domain"/>
    <property type="match status" value="1"/>
</dbReference>
<dbReference type="Proteomes" id="UP001321520">
    <property type="component" value="Chromosome"/>
</dbReference>
<dbReference type="InterPro" id="IPR008927">
    <property type="entry name" value="6-PGluconate_DH-like_C_sf"/>
</dbReference>
<proteinExistence type="inferred from homology"/>
<evidence type="ECO:0000313" key="14">
    <source>
        <dbReference type="Proteomes" id="UP001321520"/>
    </source>
</evidence>
<dbReference type="SUPFAM" id="SSF51735">
    <property type="entry name" value="NAD(P)-binding Rossmann-fold domains"/>
    <property type="match status" value="1"/>
</dbReference>
<keyword evidence="7" id="KW-0443">Lipid metabolism</keyword>
<evidence type="ECO:0000256" key="5">
    <source>
        <dbReference type="ARBA" id="ARBA00023002"/>
    </source>
</evidence>
<dbReference type="RefSeq" id="WP_301415417.1">
    <property type="nucleotide sequence ID" value="NZ_CP098023.1"/>
</dbReference>